<dbReference type="Pfam" id="PF00023">
    <property type="entry name" value="Ank"/>
    <property type="match status" value="1"/>
</dbReference>
<reference evidence="6" key="1">
    <citation type="journal article" date="2016" name="Genome Biol. Evol.">
        <title>Comparative 'omics' of the Fusarium fujikuroi species complex highlights differences in genetic potential and metabolite synthesis.</title>
        <authorList>
            <person name="Niehaus E.-M."/>
            <person name="Muensterkoetter M."/>
            <person name="Proctor R.H."/>
            <person name="Brown D.W."/>
            <person name="Sharon A."/>
            <person name="Idan Y."/>
            <person name="Oren-Young L."/>
            <person name="Sieber C.M."/>
            <person name="Novak O."/>
            <person name="Pencik A."/>
            <person name="Tarkowska D."/>
            <person name="Hromadova K."/>
            <person name="Freeman S."/>
            <person name="Maymon M."/>
            <person name="Elazar M."/>
            <person name="Youssef S.A."/>
            <person name="El-Shabrawy E.S.M."/>
            <person name="Shalaby A.B.A."/>
            <person name="Houterman P."/>
            <person name="Brock N.L."/>
            <person name="Burkhardt I."/>
            <person name="Tsavkelova E.A."/>
            <person name="Dickschat J.S."/>
            <person name="Galuszka P."/>
            <person name="Gueldener U."/>
            <person name="Tudzynski B."/>
        </authorList>
    </citation>
    <scope>NUCLEOTIDE SEQUENCE [LARGE SCALE GENOMIC DNA]</scope>
    <source>
        <strain evidence="6">ET1</strain>
    </source>
</reference>
<name>A0A1L7VUA3_FUSPR</name>
<dbReference type="VEuPathDB" id="FungiDB:FPRO_13789"/>
<dbReference type="Proteomes" id="UP000183971">
    <property type="component" value="Unassembled WGS sequence"/>
</dbReference>
<dbReference type="GeneID" id="42058648"/>
<dbReference type="PANTHER" id="PTHR24198">
    <property type="entry name" value="ANKYRIN REPEAT AND PROTEIN KINASE DOMAIN-CONTAINING PROTEIN"/>
    <property type="match status" value="1"/>
</dbReference>
<dbReference type="PROSITE" id="PS50088">
    <property type="entry name" value="ANK_REPEAT"/>
    <property type="match status" value="2"/>
</dbReference>
<dbReference type="AlphaFoldDB" id="A0A1L7VUA3"/>
<gene>
    <name evidence="5" type="ORF">FPRO_13789</name>
</gene>
<dbReference type="PROSITE" id="PS50297">
    <property type="entry name" value="ANK_REP_REGION"/>
    <property type="match status" value="1"/>
</dbReference>
<evidence type="ECO:0000313" key="6">
    <source>
        <dbReference type="Proteomes" id="UP000183971"/>
    </source>
</evidence>
<feature type="region of interest" description="Disordered" evidence="4">
    <location>
        <begin position="546"/>
        <end position="567"/>
    </location>
</feature>
<comment type="caution">
    <text evidence="5">The sequence shown here is derived from an EMBL/GenBank/DDBJ whole genome shotgun (WGS) entry which is preliminary data.</text>
</comment>
<dbReference type="Pfam" id="PF12796">
    <property type="entry name" value="Ank_2"/>
    <property type="match status" value="1"/>
</dbReference>
<evidence type="ECO:0000256" key="4">
    <source>
        <dbReference type="SAM" id="MobiDB-lite"/>
    </source>
</evidence>
<keyword evidence="2 3" id="KW-0040">ANK repeat</keyword>
<dbReference type="GO" id="GO:0005737">
    <property type="term" value="C:cytoplasm"/>
    <property type="evidence" value="ECO:0007669"/>
    <property type="project" value="TreeGrafter"/>
</dbReference>
<keyword evidence="1" id="KW-0677">Repeat</keyword>
<evidence type="ECO:0000313" key="5">
    <source>
        <dbReference type="EMBL" id="CZR43981.1"/>
    </source>
</evidence>
<accession>A0A1L7VUA3</accession>
<dbReference type="SMART" id="SM00248">
    <property type="entry name" value="ANK"/>
    <property type="match status" value="8"/>
</dbReference>
<dbReference type="RefSeq" id="XP_031084571.1">
    <property type="nucleotide sequence ID" value="XM_031218743.1"/>
</dbReference>
<organism evidence="5 6">
    <name type="scientific">Fusarium proliferatum (strain ET1)</name>
    <name type="common">Orchid endophyte fungus</name>
    <dbReference type="NCBI Taxonomy" id="1227346"/>
    <lineage>
        <taxon>Eukaryota</taxon>
        <taxon>Fungi</taxon>
        <taxon>Dikarya</taxon>
        <taxon>Ascomycota</taxon>
        <taxon>Pezizomycotina</taxon>
        <taxon>Sordariomycetes</taxon>
        <taxon>Hypocreomycetidae</taxon>
        <taxon>Hypocreales</taxon>
        <taxon>Nectriaceae</taxon>
        <taxon>Fusarium</taxon>
        <taxon>Fusarium fujikuroi species complex</taxon>
    </lineage>
</organism>
<evidence type="ECO:0000256" key="3">
    <source>
        <dbReference type="PROSITE-ProRule" id="PRU00023"/>
    </source>
</evidence>
<proteinExistence type="predicted"/>
<dbReference type="EMBL" id="FJOF01000008">
    <property type="protein sequence ID" value="CZR43981.1"/>
    <property type="molecule type" value="Genomic_DNA"/>
</dbReference>
<dbReference type="InterPro" id="IPR036770">
    <property type="entry name" value="Ankyrin_rpt-contain_sf"/>
</dbReference>
<keyword evidence="6" id="KW-1185">Reference proteome</keyword>
<dbReference type="PANTHER" id="PTHR24198:SF165">
    <property type="entry name" value="ANKYRIN REPEAT-CONTAINING PROTEIN-RELATED"/>
    <property type="match status" value="1"/>
</dbReference>
<protein>
    <submittedName>
        <fullName evidence="5">Related to ankyrin</fullName>
    </submittedName>
</protein>
<evidence type="ECO:0000256" key="1">
    <source>
        <dbReference type="ARBA" id="ARBA00022737"/>
    </source>
</evidence>
<dbReference type="InterPro" id="IPR002110">
    <property type="entry name" value="Ankyrin_rpt"/>
</dbReference>
<feature type="repeat" description="ANK" evidence="3">
    <location>
        <begin position="355"/>
        <end position="393"/>
    </location>
</feature>
<evidence type="ECO:0000256" key="2">
    <source>
        <dbReference type="ARBA" id="ARBA00023043"/>
    </source>
</evidence>
<sequence length="567" mass="62671">MPVPSSDSESPYLEFVQAPEGRIEDEDPPYIPMTMTDQNGSVLCETENFDLLRKIICRDDVTTLKKYLAIAPQVIEEVDELPCYYSFFYIAVSSGSLGALKVLLDQYSTVVTPGTRLSFKQRGFLLLNEAARRAHIDIVQFLLDNQPSFADIQERDPQGCTAILAAADFYSSRYKEAFDWQPSVERSTAVMELLLDRGSCASDVVLADAGHKQSTIPDTVLTLAVQWAGSGIIKRLIDEGADIDAKVTKDSFHLGLYNQDGDIHEVRAIHMASFHANPVAIDTLHSYRGANNLDTASVRDSRGSIPLHWAARNQLRKQAHTVSRSELQERVHNILTTINLLLDMDPATVNDQDIAGNTPLHYAVHYFLENGKLYTAIFKVLCQRGADASIYNSSRQTPLFNLLDPDGLYIPDDTEAISILLASGATVNDTDNAGNTVLHHAARNLRNASVILFLLNEGADGTAQNMKQNTPLHIAASAESMPNVPSNRAYEKVNAQNRILSQLATGGEIELLDPMSMSNSEGKTPRQLLNAKREKWNEIDRQLDQQQESMGRGMGRGIGRGRGRGMR</sequence>
<dbReference type="SUPFAM" id="SSF48403">
    <property type="entry name" value="Ankyrin repeat"/>
    <property type="match status" value="1"/>
</dbReference>
<dbReference type="Gene3D" id="1.25.40.20">
    <property type="entry name" value="Ankyrin repeat-containing domain"/>
    <property type="match status" value="3"/>
</dbReference>
<feature type="repeat" description="ANK" evidence="3">
    <location>
        <begin position="433"/>
        <end position="466"/>
    </location>
</feature>